<feature type="domain" description="RNase H type-1" evidence="11">
    <location>
        <begin position="2"/>
        <end position="151"/>
    </location>
</feature>
<protein>
    <recommendedName>
        <fullName evidence="5">ribonuclease H</fullName>
        <ecNumber evidence="5">3.1.26.4</ecNumber>
    </recommendedName>
</protein>
<dbReference type="InterPro" id="IPR022892">
    <property type="entry name" value="RNaseHI"/>
</dbReference>
<dbReference type="Gene3D" id="3.30.420.10">
    <property type="entry name" value="Ribonuclease H-like superfamily/Ribonuclease H"/>
    <property type="match status" value="1"/>
</dbReference>
<evidence type="ECO:0000256" key="1">
    <source>
        <dbReference type="ARBA" id="ARBA00000077"/>
    </source>
</evidence>
<comment type="cofactor">
    <cofactor evidence="2">
        <name>Mg(2+)</name>
        <dbReference type="ChEBI" id="CHEBI:18420"/>
    </cofactor>
</comment>
<dbReference type="PANTHER" id="PTHR10642">
    <property type="entry name" value="RIBONUCLEASE H1"/>
    <property type="match status" value="1"/>
</dbReference>
<evidence type="ECO:0000256" key="9">
    <source>
        <dbReference type="ARBA" id="ARBA00022801"/>
    </source>
</evidence>
<evidence type="ECO:0000256" key="3">
    <source>
        <dbReference type="ARBA" id="ARBA00005300"/>
    </source>
</evidence>
<evidence type="ECO:0000256" key="6">
    <source>
        <dbReference type="ARBA" id="ARBA00022722"/>
    </source>
</evidence>
<dbReference type="AlphaFoldDB" id="A0A381QSQ0"/>
<reference evidence="12" key="1">
    <citation type="submission" date="2018-05" db="EMBL/GenBank/DDBJ databases">
        <authorList>
            <person name="Lanie J.A."/>
            <person name="Ng W.-L."/>
            <person name="Kazmierczak K.M."/>
            <person name="Andrzejewski T.M."/>
            <person name="Davidsen T.M."/>
            <person name="Wayne K.J."/>
            <person name="Tettelin H."/>
            <person name="Glass J.I."/>
            <person name="Rusch D."/>
            <person name="Podicherti R."/>
            <person name="Tsui H.-C.T."/>
            <person name="Winkler M.E."/>
        </authorList>
    </citation>
    <scope>NUCLEOTIDE SEQUENCE</scope>
</reference>
<dbReference type="SUPFAM" id="SSF53098">
    <property type="entry name" value="Ribonuclease H-like"/>
    <property type="match status" value="1"/>
</dbReference>
<comment type="catalytic activity">
    <reaction evidence="1">
        <text>Endonucleolytic cleavage to 5'-phosphomonoester.</text>
        <dbReference type="EC" id="3.1.26.4"/>
    </reaction>
</comment>
<dbReference type="InterPro" id="IPR050092">
    <property type="entry name" value="RNase_H"/>
</dbReference>
<dbReference type="PANTHER" id="PTHR10642:SF26">
    <property type="entry name" value="RIBONUCLEASE H1"/>
    <property type="match status" value="1"/>
</dbReference>
<evidence type="ECO:0000256" key="8">
    <source>
        <dbReference type="ARBA" id="ARBA00022759"/>
    </source>
</evidence>
<dbReference type="GO" id="GO:0043137">
    <property type="term" value="P:DNA replication, removal of RNA primer"/>
    <property type="evidence" value="ECO:0007669"/>
    <property type="project" value="TreeGrafter"/>
</dbReference>
<keyword evidence="7" id="KW-0479">Metal-binding</keyword>
<dbReference type="EMBL" id="UINC01001494">
    <property type="protein sequence ID" value="SUZ82140.1"/>
    <property type="molecule type" value="Genomic_DNA"/>
</dbReference>
<dbReference type="InterPro" id="IPR012337">
    <property type="entry name" value="RNaseH-like_sf"/>
</dbReference>
<dbReference type="InterPro" id="IPR002156">
    <property type="entry name" value="RNaseH_domain"/>
</dbReference>
<dbReference type="CDD" id="cd09278">
    <property type="entry name" value="RNase_HI_prokaryote_like"/>
    <property type="match status" value="1"/>
</dbReference>
<sequence>MSPDTIFIHADESCLGNQFQTRANPGGAAGLMEAWQEGEWQRRDYWISESDTTNNRMALRSAIEGLRILNRRCTVHFISDSRYLVDGITQWLPSWKTNNWKRKRGTILNLELWKELDIELQGHDVRPKWVRGHDGHPENEYANHLATRAAKDRTESGGLVESGFQEWLDGLREKGMYMDYLEFEGPKERFGKG</sequence>
<keyword evidence="6" id="KW-0540">Nuclease</keyword>
<evidence type="ECO:0000256" key="10">
    <source>
        <dbReference type="ARBA" id="ARBA00022842"/>
    </source>
</evidence>
<organism evidence="12">
    <name type="scientific">marine metagenome</name>
    <dbReference type="NCBI Taxonomy" id="408172"/>
    <lineage>
        <taxon>unclassified sequences</taxon>
        <taxon>metagenomes</taxon>
        <taxon>ecological metagenomes</taxon>
    </lineage>
</organism>
<evidence type="ECO:0000256" key="7">
    <source>
        <dbReference type="ARBA" id="ARBA00022723"/>
    </source>
</evidence>
<comment type="similarity">
    <text evidence="3">Belongs to the RNase H family.</text>
</comment>
<comment type="subunit">
    <text evidence="4">Monomer.</text>
</comment>
<evidence type="ECO:0000313" key="12">
    <source>
        <dbReference type="EMBL" id="SUZ82140.1"/>
    </source>
</evidence>
<dbReference type="InterPro" id="IPR036397">
    <property type="entry name" value="RNaseH_sf"/>
</dbReference>
<gene>
    <name evidence="12" type="ORF">METZ01_LOCUS34994</name>
</gene>
<proteinExistence type="inferred from homology"/>
<accession>A0A381QSQ0</accession>
<evidence type="ECO:0000256" key="2">
    <source>
        <dbReference type="ARBA" id="ARBA00001946"/>
    </source>
</evidence>
<evidence type="ECO:0000259" key="11">
    <source>
        <dbReference type="PROSITE" id="PS50879"/>
    </source>
</evidence>
<dbReference type="GO" id="GO:0046872">
    <property type="term" value="F:metal ion binding"/>
    <property type="evidence" value="ECO:0007669"/>
    <property type="project" value="UniProtKB-KW"/>
</dbReference>
<dbReference type="GO" id="GO:0003676">
    <property type="term" value="F:nucleic acid binding"/>
    <property type="evidence" value="ECO:0007669"/>
    <property type="project" value="InterPro"/>
</dbReference>
<evidence type="ECO:0000256" key="5">
    <source>
        <dbReference type="ARBA" id="ARBA00012180"/>
    </source>
</evidence>
<dbReference type="GO" id="GO:0004523">
    <property type="term" value="F:RNA-DNA hybrid ribonuclease activity"/>
    <property type="evidence" value="ECO:0007669"/>
    <property type="project" value="UniProtKB-EC"/>
</dbReference>
<dbReference type="Pfam" id="PF00075">
    <property type="entry name" value="RNase_H"/>
    <property type="match status" value="1"/>
</dbReference>
<evidence type="ECO:0000256" key="4">
    <source>
        <dbReference type="ARBA" id="ARBA00011245"/>
    </source>
</evidence>
<dbReference type="PROSITE" id="PS50879">
    <property type="entry name" value="RNASE_H_1"/>
    <property type="match status" value="1"/>
</dbReference>
<name>A0A381QSQ0_9ZZZZ</name>
<dbReference type="EC" id="3.1.26.4" evidence="5"/>
<keyword evidence="8" id="KW-0255">Endonuclease</keyword>
<keyword evidence="10" id="KW-0460">Magnesium</keyword>
<keyword evidence="9" id="KW-0378">Hydrolase</keyword>